<name>A0ABT0ASI3_9LACT</name>
<evidence type="ECO:0000313" key="2">
    <source>
        <dbReference type="EMBL" id="MCJ1989613.1"/>
    </source>
</evidence>
<dbReference type="EMBL" id="JAAECS010000003">
    <property type="protein sequence ID" value="MCJ1989613.1"/>
    <property type="molecule type" value="Genomic_DNA"/>
</dbReference>
<evidence type="ECO:0000313" key="3">
    <source>
        <dbReference type="Proteomes" id="UP001522450"/>
    </source>
</evidence>
<proteinExistence type="predicted"/>
<dbReference type="InterPro" id="IPR036220">
    <property type="entry name" value="UDP-Glc/GDP-Man_DH_C_sf"/>
</dbReference>
<accession>A0ABT0ASI3</accession>
<gene>
    <name evidence="2" type="ORF">GYN21_05195</name>
</gene>
<dbReference type="SMART" id="SM00984">
    <property type="entry name" value="UDPG_MGDP_dh_C"/>
    <property type="match status" value="1"/>
</dbReference>
<dbReference type="SUPFAM" id="SSF52413">
    <property type="entry name" value="UDP-glucose/GDP-mannose dehydrogenase C-terminal domain"/>
    <property type="match status" value="1"/>
</dbReference>
<dbReference type="Gene3D" id="3.40.50.720">
    <property type="entry name" value="NAD(P)-binding Rossmann-like Domain"/>
    <property type="match status" value="1"/>
</dbReference>
<dbReference type="Pfam" id="PF03720">
    <property type="entry name" value="UDPG_MGDP_dh_C"/>
    <property type="match status" value="1"/>
</dbReference>
<keyword evidence="3" id="KW-1185">Reference proteome</keyword>
<feature type="domain" description="UDP-glucose/GDP-mannose dehydrogenase C-terminal" evidence="1">
    <location>
        <begin position="1"/>
        <end position="82"/>
    </location>
</feature>
<comment type="caution">
    <text evidence="2">The sequence shown here is derived from an EMBL/GenBank/DDBJ whole genome shotgun (WGS) entry which is preliminary data.</text>
</comment>
<dbReference type="InterPro" id="IPR014027">
    <property type="entry name" value="UDP-Glc/GDP-Man_DH_C"/>
</dbReference>
<dbReference type="Proteomes" id="UP001522450">
    <property type="component" value="Unassembled WGS sequence"/>
</dbReference>
<evidence type="ECO:0000259" key="1">
    <source>
        <dbReference type="SMART" id="SM00984"/>
    </source>
</evidence>
<reference evidence="2 3" key="1">
    <citation type="journal article" date="2022" name="Microbiol. Res.">
        <title>Comparative genome analysis, predicted lifestyle and antimicrobial strategies of Lactococcus carnosus and Lactococcus paracarnosus isolated from meat.</title>
        <authorList>
            <person name="Werum V."/>
            <person name="Ehrmann M."/>
            <person name="Vogel R."/>
            <person name="Hilgarth M."/>
        </authorList>
    </citation>
    <scope>NUCLEOTIDE SEQUENCE [LARGE SCALE GENOMIC DNA]</scope>
    <source>
        <strain evidence="2 3">TMW22177</strain>
    </source>
</reference>
<protein>
    <submittedName>
        <fullName evidence="2">UDP-glucose 6-dehydrogenase</fullName>
    </submittedName>
</protein>
<sequence length="83" mass="9623">MKSNSDNFKSSSIQGIMKRIKSKGIEVIVYEPTLKEDNFFNSRVLRDLDTFKQQADVIVSNRYAQELEDVKAKVYTRDIFGLD</sequence>
<organism evidence="2 3">
    <name type="scientific">Pseudolactococcus carnosus</name>
    <dbReference type="NCBI Taxonomy" id="2749961"/>
    <lineage>
        <taxon>Bacteria</taxon>
        <taxon>Bacillati</taxon>
        <taxon>Bacillota</taxon>
        <taxon>Bacilli</taxon>
        <taxon>Lactobacillales</taxon>
        <taxon>Streptococcaceae</taxon>
        <taxon>Pseudolactococcus</taxon>
    </lineage>
</organism>